<dbReference type="AlphaFoldDB" id="A0A2A6FJQ9"/>
<comment type="caution">
    <text evidence="4">The sequence shown here is derived from an EMBL/GenBank/DDBJ whole genome shotgun (WGS) entry which is preliminary data.</text>
</comment>
<feature type="domain" description="NmrA-like" evidence="3">
    <location>
        <begin position="7"/>
        <end position="264"/>
    </location>
</feature>
<keyword evidence="2" id="KW-0521">NADP</keyword>
<keyword evidence="5" id="KW-1185">Reference proteome</keyword>
<evidence type="ECO:0000313" key="4">
    <source>
        <dbReference type="EMBL" id="PDQ22200.1"/>
    </source>
</evidence>
<dbReference type="SUPFAM" id="SSF51735">
    <property type="entry name" value="NAD(P)-binding Rossmann-fold domains"/>
    <property type="match status" value="1"/>
</dbReference>
<organism evidence="4 5">
    <name type="scientific">Mesorhizobium sanjuanii</name>
    <dbReference type="NCBI Taxonomy" id="2037900"/>
    <lineage>
        <taxon>Bacteria</taxon>
        <taxon>Pseudomonadati</taxon>
        <taxon>Pseudomonadota</taxon>
        <taxon>Alphaproteobacteria</taxon>
        <taxon>Hyphomicrobiales</taxon>
        <taxon>Phyllobacteriaceae</taxon>
        <taxon>Mesorhizobium</taxon>
    </lineage>
</organism>
<reference evidence="4 5" key="1">
    <citation type="submission" date="2017-09" db="EMBL/GenBank/DDBJ databases">
        <title>Mesorhizobum sanjuanii sp. nov. isolated from nodules of Lotus tenuis in saline-alkaline lowlands of Flooding Pampa.</title>
        <authorList>
            <person name="Sannazzaro A.I."/>
            <person name="Torres Tejerizo G.A."/>
            <person name="Fontana F."/>
            <person name="Cumpa Velazquez L.M."/>
            <person name="Hansen L."/>
            <person name="Pistorio M."/>
            <person name="Estrella M.J."/>
        </authorList>
    </citation>
    <scope>NUCLEOTIDE SEQUENCE [LARGE SCALE GENOMIC DNA]</scope>
    <source>
        <strain evidence="4 5">BSA136</strain>
    </source>
</reference>
<dbReference type="Gene3D" id="3.40.50.720">
    <property type="entry name" value="NAD(P)-binding Rossmann-like Domain"/>
    <property type="match status" value="1"/>
</dbReference>
<proteinExistence type="inferred from homology"/>
<evidence type="ECO:0000259" key="3">
    <source>
        <dbReference type="Pfam" id="PF05368"/>
    </source>
</evidence>
<comment type="similarity">
    <text evidence="1">Belongs to the NmrA-type oxidoreductase family.</text>
</comment>
<name>A0A2A6FJQ9_9HYPH</name>
<dbReference type="PANTHER" id="PTHR42748:SF7">
    <property type="entry name" value="NMRA LIKE REDOX SENSOR 1-RELATED"/>
    <property type="match status" value="1"/>
</dbReference>
<dbReference type="InterPro" id="IPR036291">
    <property type="entry name" value="NAD(P)-bd_dom_sf"/>
</dbReference>
<protein>
    <submittedName>
        <fullName evidence="4">NmrA family protein</fullName>
    </submittedName>
</protein>
<accession>A0A2A6FJQ9</accession>
<dbReference type="Proteomes" id="UP000219182">
    <property type="component" value="Unassembled WGS sequence"/>
</dbReference>
<evidence type="ECO:0000313" key="5">
    <source>
        <dbReference type="Proteomes" id="UP000219182"/>
    </source>
</evidence>
<dbReference type="EMBL" id="NWQG01000022">
    <property type="protein sequence ID" value="PDQ22200.1"/>
    <property type="molecule type" value="Genomic_DNA"/>
</dbReference>
<evidence type="ECO:0000256" key="2">
    <source>
        <dbReference type="ARBA" id="ARBA00022857"/>
    </source>
</evidence>
<dbReference type="InterPro" id="IPR051164">
    <property type="entry name" value="NmrA-like_oxidored"/>
</dbReference>
<gene>
    <name evidence="4" type="ORF">CN311_04630</name>
</gene>
<dbReference type="Pfam" id="PF05368">
    <property type="entry name" value="NmrA"/>
    <property type="match status" value="1"/>
</dbReference>
<dbReference type="PANTHER" id="PTHR42748">
    <property type="entry name" value="NITROGEN METABOLITE REPRESSION PROTEIN NMRA FAMILY MEMBER"/>
    <property type="match status" value="1"/>
</dbReference>
<sequence length="303" mass="32153">MPDFPRSILVTCAGGAQGFAIVQACRAAGATVRVLLRKGSPDPFGDGVNIVRGDLADAERLRLACLAVDAVALTLPLNAGPEQILRYGRNMVDAALEAEVKLLVFNTSGHVSRHSSTGLMEAKVELIDYMKASGLPSVVLKPTLYMSNAAAPWSAPAIMHQGVFAYPLPANFQTSWISWEDMAAYVVAAMRRPELAGASFDIGGPEALTGPEMANILSDIVGRKVSYYPVPLADFAAGLSAMLGKDAADQVAANYAWVHRQRSTLLAVDSSETLGMLPIKPTPFADWARAQDWPALAGSERAA</sequence>
<dbReference type="RefSeq" id="WP_097572215.1">
    <property type="nucleotide sequence ID" value="NZ_NWQG01000022.1"/>
</dbReference>
<dbReference type="InterPro" id="IPR008030">
    <property type="entry name" value="NmrA-like"/>
</dbReference>
<dbReference type="PROSITE" id="PS51257">
    <property type="entry name" value="PROKAR_LIPOPROTEIN"/>
    <property type="match status" value="1"/>
</dbReference>
<evidence type="ECO:0000256" key="1">
    <source>
        <dbReference type="ARBA" id="ARBA00006328"/>
    </source>
</evidence>